<evidence type="ECO:0000256" key="9">
    <source>
        <dbReference type="ARBA" id="ARBA00023136"/>
    </source>
</evidence>
<dbReference type="Gene3D" id="1.50.40.10">
    <property type="entry name" value="Mitochondrial carrier domain"/>
    <property type="match status" value="1"/>
</dbReference>
<dbReference type="OrthoDB" id="270584at2759"/>
<keyword evidence="3 11" id="KW-0813">Transport</keyword>
<feature type="region of interest" description="Disordered" evidence="12">
    <location>
        <begin position="1"/>
        <end position="33"/>
    </location>
</feature>
<gene>
    <name evidence="14" type="primary">Mo02545</name>
    <name evidence="14" type="ORF">E5Q_02545</name>
</gene>
<dbReference type="EMBL" id="BABT02000067">
    <property type="protein sequence ID" value="GAA95887.1"/>
    <property type="molecule type" value="Genomic_DNA"/>
</dbReference>
<keyword evidence="9 10" id="KW-0472">Membrane</keyword>
<dbReference type="PRINTS" id="PR00926">
    <property type="entry name" value="MITOCARRIER"/>
</dbReference>
<reference evidence="14 15" key="2">
    <citation type="journal article" date="2012" name="Open Biol.">
        <title>Characteristics of nucleosomes and linker DNA regions on the genome of the basidiomycete Mixia osmundae revealed by mono- and dinucleosome mapping.</title>
        <authorList>
            <person name="Nishida H."/>
            <person name="Kondo S."/>
            <person name="Matsumoto T."/>
            <person name="Suzuki Y."/>
            <person name="Yoshikawa H."/>
            <person name="Taylor T.D."/>
            <person name="Sugiyama J."/>
        </authorList>
    </citation>
    <scope>NUCLEOTIDE SEQUENCE [LARGE SCALE GENOMIC DNA]</scope>
    <source>
        <strain evidence="15">CBS 9802 / IAM 14324 / JCM 22182 / KY 12970</strain>
    </source>
</reference>
<dbReference type="InParanoid" id="G7DZ77"/>
<feature type="repeat" description="Solcar" evidence="10">
    <location>
        <begin position="35"/>
        <end position="126"/>
    </location>
</feature>
<dbReference type="SUPFAM" id="SSF103506">
    <property type="entry name" value="Mitochondrial carrier"/>
    <property type="match status" value="1"/>
</dbReference>
<feature type="transmembrane region" description="Helical" evidence="13">
    <location>
        <begin position="139"/>
        <end position="157"/>
    </location>
</feature>
<dbReference type="STRING" id="764103.G7DZ77"/>
<dbReference type="InterPro" id="IPR018108">
    <property type="entry name" value="MCP_transmembrane"/>
</dbReference>
<dbReference type="InterPro" id="IPR023395">
    <property type="entry name" value="MCP_dom_sf"/>
</dbReference>
<keyword evidence="6" id="KW-0999">Mitochondrion inner membrane</keyword>
<dbReference type="AlphaFoldDB" id="G7DZ77"/>
<dbReference type="HOGENOM" id="CLU_015166_10_0_1"/>
<dbReference type="eggNOG" id="KOG0752">
    <property type="taxonomic scope" value="Eukaryota"/>
</dbReference>
<evidence type="ECO:0000256" key="3">
    <source>
        <dbReference type="ARBA" id="ARBA00022448"/>
    </source>
</evidence>
<dbReference type="PROSITE" id="PS50920">
    <property type="entry name" value="SOLCAR"/>
    <property type="match status" value="3"/>
</dbReference>
<dbReference type="InterPro" id="IPR002067">
    <property type="entry name" value="MCP"/>
</dbReference>
<evidence type="ECO:0000256" key="11">
    <source>
        <dbReference type="RuleBase" id="RU000488"/>
    </source>
</evidence>
<comment type="caution">
    <text evidence="14">The sequence shown here is derived from an EMBL/GenBank/DDBJ whole genome shotgun (WGS) entry which is preliminary data.</text>
</comment>
<dbReference type="OMA" id="VYERMKW"/>
<evidence type="ECO:0000256" key="13">
    <source>
        <dbReference type="SAM" id="Phobius"/>
    </source>
</evidence>
<dbReference type="GO" id="GO:0005743">
    <property type="term" value="C:mitochondrial inner membrane"/>
    <property type="evidence" value="ECO:0007669"/>
    <property type="project" value="UniProtKB-SubCell"/>
</dbReference>
<evidence type="ECO:0000313" key="14">
    <source>
        <dbReference type="EMBL" id="GAA95887.1"/>
    </source>
</evidence>
<feature type="transmembrane region" description="Helical" evidence="13">
    <location>
        <begin position="211"/>
        <end position="236"/>
    </location>
</feature>
<dbReference type="PANTHER" id="PTHR24089">
    <property type="entry name" value="SOLUTE CARRIER FAMILY 25"/>
    <property type="match status" value="1"/>
</dbReference>
<proteinExistence type="inferred from homology"/>
<evidence type="ECO:0000256" key="5">
    <source>
        <dbReference type="ARBA" id="ARBA00022737"/>
    </source>
</evidence>
<protein>
    <recommendedName>
        <fullName evidence="16">Mitochondrial carrier</fullName>
    </recommendedName>
</protein>
<dbReference type="FunCoup" id="G7DZ77">
    <property type="interactions" value="86"/>
</dbReference>
<keyword evidence="15" id="KW-1185">Reference proteome</keyword>
<dbReference type="RefSeq" id="XP_014566878.1">
    <property type="nucleotide sequence ID" value="XM_014711392.1"/>
</dbReference>
<dbReference type="GO" id="GO:0055085">
    <property type="term" value="P:transmembrane transport"/>
    <property type="evidence" value="ECO:0007669"/>
    <property type="project" value="InterPro"/>
</dbReference>
<evidence type="ECO:0000256" key="6">
    <source>
        <dbReference type="ARBA" id="ARBA00022792"/>
    </source>
</evidence>
<dbReference type="Pfam" id="PF00153">
    <property type="entry name" value="Mito_carr"/>
    <property type="match status" value="3"/>
</dbReference>
<keyword evidence="5" id="KW-0677">Repeat</keyword>
<evidence type="ECO:0000256" key="7">
    <source>
        <dbReference type="ARBA" id="ARBA00022989"/>
    </source>
</evidence>
<reference evidence="14 15" key="1">
    <citation type="journal article" date="2011" name="J. Gen. Appl. Microbiol.">
        <title>Draft genome sequencing of the enigmatic basidiomycete Mixia osmundae.</title>
        <authorList>
            <person name="Nishida H."/>
            <person name="Nagatsuka Y."/>
            <person name="Sugiyama J."/>
        </authorList>
    </citation>
    <scope>NUCLEOTIDE SEQUENCE [LARGE SCALE GENOMIC DNA]</scope>
    <source>
        <strain evidence="15">CBS 9802 / IAM 14324 / JCM 22182 / KY 12970</strain>
    </source>
</reference>
<evidence type="ECO:0000313" key="15">
    <source>
        <dbReference type="Proteomes" id="UP000009131"/>
    </source>
</evidence>
<dbReference type="PRINTS" id="PR00928">
    <property type="entry name" value="GRAVESDC"/>
</dbReference>
<evidence type="ECO:0000256" key="8">
    <source>
        <dbReference type="ARBA" id="ARBA00023128"/>
    </source>
</evidence>
<organism evidence="14 15">
    <name type="scientific">Mixia osmundae (strain CBS 9802 / IAM 14324 / JCM 22182 / KY 12970)</name>
    <dbReference type="NCBI Taxonomy" id="764103"/>
    <lineage>
        <taxon>Eukaryota</taxon>
        <taxon>Fungi</taxon>
        <taxon>Dikarya</taxon>
        <taxon>Basidiomycota</taxon>
        <taxon>Pucciniomycotina</taxon>
        <taxon>Mixiomycetes</taxon>
        <taxon>Mixiales</taxon>
        <taxon>Mixiaceae</taxon>
        <taxon>Mixia</taxon>
    </lineage>
</organism>
<evidence type="ECO:0000256" key="12">
    <source>
        <dbReference type="SAM" id="MobiDB-lite"/>
    </source>
</evidence>
<feature type="repeat" description="Solcar" evidence="10">
    <location>
        <begin position="134"/>
        <end position="239"/>
    </location>
</feature>
<evidence type="ECO:0000256" key="4">
    <source>
        <dbReference type="ARBA" id="ARBA00022692"/>
    </source>
</evidence>
<comment type="subcellular location">
    <subcellularLocation>
        <location evidence="1">Mitochondrion inner membrane</location>
        <topology evidence="1">Multi-pass membrane protein</topology>
    </subcellularLocation>
</comment>
<evidence type="ECO:0008006" key="16">
    <source>
        <dbReference type="Google" id="ProtNLM"/>
    </source>
</evidence>
<keyword evidence="8" id="KW-0496">Mitochondrion</keyword>
<sequence length="345" mass="38224">MREFVQGSSKDLERPPRSKPGQRTTGGRREREEVGDILRSGLAGGIAGCVAKTSVAPLDRVKILFQTQEPAFAQYAGSFSGLFRASSLIYKETGVRGLLQGHSATLLRIFPYAAIKFMAYDEAHRILMPTKDKESSMRLFLAGSIAGVTSVFLTYPLELIRVRLAFDVRHTTSERPRFLPVVRRIYSEGKPLSTATIPPNSAFSKIPLLKFYRGFTVSIVGMVPYAGTSFAVWGLLRKSLPTYFDRSTIEEHRTLLDLACGAIAGATSQTTSYPFEVVRRRMQIGGLLRPDRLVGFWEAAQAIQTKSGWRGFFVGLSIGYIKVVPMTAISYSTWEGCKRFLGVKA</sequence>
<keyword evidence="4 10" id="KW-0812">Transmembrane</keyword>
<evidence type="ECO:0000256" key="1">
    <source>
        <dbReference type="ARBA" id="ARBA00004448"/>
    </source>
</evidence>
<evidence type="ECO:0000256" key="2">
    <source>
        <dbReference type="ARBA" id="ARBA00006375"/>
    </source>
</evidence>
<comment type="similarity">
    <text evidence="2 11">Belongs to the mitochondrial carrier (TC 2.A.29) family.</text>
</comment>
<name>G7DZ77_MIXOS</name>
<keyword evidence="7 13" id="KW-1133">Transmembrane helix</keyword>
<dbReference type="Proteomes" id="UP000009131">
    <property type="component" value="Unassembled WGS sequence"/>
</dbReference>
<feature type="repeat" description="Solcar" evidence="10">
    <location>
        <begin position="252"/>
        <end position="340"/>
    </location>
</feature>
<dbReference type="InterPro" id="IPR002167">
    <property type="entry name" value="GDC-like"/>
</dbReference>
<accession>G7DZ77</accession>
<evidence type="ECO:0000256" key="10">
    <source>
        <dbReference type="PROSITE-ProRule" id="PRU00282"/>
    </source>
</evidence>